<dbReference type="PANTHER" id="PTHR21500">
    <property type="entry name" value="TUBULIN-SPECIFIC CHAPERONE A"/>
    <property type="match status" value="1"/>
</dbReference>
<dbReference type="GO" id="GO:0048487">
    <property type="term" value="F:beta-tubulin binding"/>
    <property type="evidence" value="ECO:0007669"/>
    <property type="project" value="InterPro"/>
</dbReference>
<reference evidence="5 6" key="1">
    <citation type="submission" date="2014-04" db="EMBL/GenBank/DDBJ databases">
        <authorList>
            <consortium name="DOE Joint Genome Institute"/>
            <person name="Kuo A."/>
            <person name="Tarkka M."/>
            <person name="Buscot F."/>
            <person name="Kohler A."/>
            <person name="Nagy L.G."/>
            <person name="Floudas D."/>
            <person name="Copeland A."/>
            <person name="Barry K.W."/>
            <person name="Cichocki N."/>
            <person name="Veneault-Fourrey C."/>
            <person name="LaButti K."/>
            <person name="Lindquist E.A."/>
            <person name="Lipzen A."/>
            <person name="Lundell T."/>
            <person name="Morin E."/>
            <person name="Murat C."/>
            <person name="Sun H."/>
            <person name="Tunlid A."/>
            <person name="Henrissat B."/>
            <person name="Grigoriev I.V."/>
            <person name="Hibbett D.S."/>
            <person name="Martin F."/>
            <person name="Nordberg H.P."/>
            <person name="Cantor M.N."/>
            <person name="Hua S.X."/>
        </authorList>
    </citation>
    <scope>NUCLEOTIDE SEQUENCE [LARGE SCALE GENOMIC DNA]</scope>
    <source>
        <strain evidence="5 6">F 1598</strain>
    </source>
</reference>
<dbReference type="OrthoDB" id="296187at2759"/>
<reference evidence="6" key="2">
    <citation type="submission" date="2015-01" db="EMBL/GenBank/DDBJ databases">
        <title>Evolutionary Origins and Diversification of the Mycorrhizal Mutualists.</title>
        <authorList>
            <consortium name="DOE Joint Genome Institute"/>
            <consortium name="Mycorrhizal Genomics Consortium"/>
            <person name="Kohler A."/>
            <person name="Kuo A."/>
            <person name="Nagy L.G."/>
            <person name="Floudas D."/>
            <person name="Copeland A."/>
            <person name="Barry K.W."/>
            <person name="Cichocki N."/>
            <person name="Veneault-Fourrey C."/>
            <person name="LaButti K."/>
            <person name="Lindquist E.A."/>
            <person name="Lipzen A."/>
            <person name="Lundell T."/>
            <person name="Morin E."/>
            <person name="Murat C."/>
            <person name="Riley R."/>
            <person name="Ohm R."/>
            <person name="Sun H."/>
            <person name="Tunlid A."/>
            <person name="Henrissat B."/>
            <person name="Grigoriev I.V."/>
            <person name="Hibbett D.S."/>
            <person name="Martin F."/>
        </authorList>
    </citation>
    <scope>NUCLEOTIDE SEQUENCE [LARGE SCALE GENOMIC DNA]</scope>
    <source>
        <strain evidence="6">F 1598</strain>
    </source>
</reference>
<comment type="subunit">
    <text evidence="3">Supercomplex made of cofactors A to E. Cofactors A and D function by capturing and stabilizing tubulin in a quasi-native conformation. Cofactor E binds to the cofactor D-tubulin complex; interaction with cofactor C then causes the release of tubulin polypeptides that are committed to the native state.</text>
</comment>
<keyword evidence="3" id="KW-0206">Cytoskeleton</keyword>
<dbReference type="STRING" id="765440.A0A0C3BQG9"/>
<sequence>MSDPASIRRQLKIKTGVATRLLKEGKMYQQEAQDQQRKLDKLSAEMTEEWDVKNATRMMEEADRMIKDSSQRIGNALEDLKAIVLSAKLALGENPDLLNAEKALMEAEKGLDVAIV</sequence>
<accession>A0A0C3BQG9</accession>
<evidence type="ECO:0000256" key="3">
    <source>
        <dbReference type="RuleBase" id="RU364030"/>
    </source>
</evidence>
<keyword evidence="6" id="KW-1185">Reference proteome</keyword>
<dbReference type="SUPFAM" id="SSF46988">
    <property type="entry name" value="Tubulin chaperone cofactor A"/>
    <property type="match status" value="1"/>
</dbReference>
<dbReference type="HOGENOM" id="CLU_130569_3_1_1"/>
<dbReference type="Proteomes" id="UP000054166">
    <property type="component" value="Unassembled WGS sequence"/>
</dbReference>
<keyword evidence="4" id="KW-0175">Coiled coil</keyword>
<keyword evidence="3" id="KW-0493">Microtubule</keyword>
<dbReference type="EMBL" id="KN832976">
    <property type="protein sequence ID" value="KIM88748.1"/>
    <property type="molecule type" value="Genomic_DNA"/>
</dbReference>
<dbReference type="GO" id="GO:0007023">
    <property type="term" value="P:post-chaperonin tubulin folding pathway"/>
    <property type="evidence" value="ECO:0007669"/>
    <property type="project" value="UniProtKB-UniRule"/>
</dbReference>
<organism evidence="5 6">
    <name type="scientific">Piloderma croceum (strain F 1598)</name>
    <dbReference type="NCBI Taxonomy" id="765440"/>
    <lineage>
        <taxon>Eukaryota</taxon>
        <taxon>Fungi</taxon>
        <taxon>Dikarya</taxon>
        <taxon>Basidiomycota</taxon>
        <taxon>Agaricomycotina</taxon>
        <taxon>Agaricomycetes</taxon>
        <taxon>Agaricomycetidae</taxon>
        <taxon>Atheliales</taxon>
        <taxon>Atheliaceae</taxon>
        <taxon>Piloderma</taxon>
    </lineage>
</organism>
<evidence type="ECO:0000313" key="6">
    <source>
        <dbReference type="Proteomes" id="UP000054166"/>
    </source>
</evidence>
<feature type="coiled-coil region" evidence="4">
    <location>
        <begin position="25"/>
        <end position="72"/>
    </location>
</feature>
<comment type="similarity">
    <text evidence="1 3">Belongs to the TBCA family.</text>
</comment>
<protein>
    <recommendedName>
        <fullName evidence="3">Tubulin-specific chaperone A</fullName>
    </recommendedName>
</protein>
<comment type="subcellular location">
    <subcellularLocation>
        <location evidence="3">Cytoplasm</location>
        <location evidence="3">Cytoskeleton</location>
    </subcellularLocation>
</comment>
<evidence type="ECO:0000256" key="2">
    <source>
        <dbReference type="ARBA" id="ARBA00023186"/>
    </source>
</evidence>
<dbReference type="GO" id="GO:0005829">
    <property type="term" value="C:cytosol"/>
    <property type="evidence" value="ECO:0007669"/>
    <property type="project" value="TreeGrafter"/>
</dbReference>
<evidence type="ECO:0000256" key="1">
    <source>
        <dbReference type="ARBA" id="ARBA00006806"/>
    </source>
</evidence>
<name>A0A0C3BQG9_PILCF</name>
<dbReference type="Pfam" id="PF02970">
    <property type="entry name" value="TBCA"/>
    <property type="match status" value="1"/>
</dbReference>
<proteinExistence type="inferred from homology"/>
<gene>
    <name evidence="5" type="ORF">PILCRDRAFT_237806</name>
</gene>
<dbReference type="InterPro" id="IPR004226">
    <property type="entry name" value="TBCA"/>
</dbReference>
<dbReference type="GO" id="GO:0005874">
    <property type="term" value="C:microtubule"/>
    <property type="evidence" value="ECO:0007669"/>
    <property type="project" value="UniProtKB-KW"/>
</dbReference>
<dbReference type="InParanoid" id="A0A0C3BQG9"/>
<dbReference type="PANTHER" id="PTHR21500:SF0">
    <property type="entry name" value="TUBULIN-SPECIFIC CHAPERONE A"/>
    <property type="match status" value="1"/>
</dbReference>
<dbReference type="InterPro" id="IPR036126">
    <property type="entry name" value="TBCA_sf"/>
</dbReference>
<dbReference type="GO" id="GO:0007021">
    <property type="term" value="P:tubulin complex assembly"/>
    <property type="evidence" value="ECO:0007669"/>
    <property type="project" value="UniProtKB-UniRule"/>
</dbReference>
<keyword evidence="3" id="KW-0963">Cytoplasm</keyword>
<keyword evidence="2 3" id="KW-0143">Chaperone</keyword>
<dbReference type="AlphaFoldDB" id="A0A0C3BQG9"/>
<evidence type="ECO:0000313" key="5">
    <source>
        <dbReference type="EMBL" id="KIM88748.1"/>
    </source>
</evidence>
<dbReference type="Gene3D" id="1.20.58.90">
    <property type="match status" value="1"/>
</dbReference>
<evidence type="ECO:0000256" key="4">
    <source>
        <dbReference type="SAM" id="Coils"/>
    </source>
</evidence>